<organism evidence="1">
    <name type="scientific">Drosophila melanogaster</name>
    <name type="common">Fruit fly</name>
    <dbReference type="NCBI Taxonomy" id="7227"/>
    <lineage>
        <taxon>Eukaryota</taxon>
        <taxon>Metazoa</taxon>
        <taxon>Ecdysozoa</taxon>
        <taxon>Arthropoda</taxon>
        <taxon>Hexapoda</taxon>
        <taxon>Insecta</taxon>
        <taxon>Pterygota</taxon>
        <taxon>Neoptera</taxon>
        <taxon>Endopterygota</taxon>
        <taxon>Diptera</taxon>
        <taxon>Brachycera</taxon>
        <taxon>Muscomorpha</taxon>
        <taxon>Ephydroidea</taxon>
        <taxon>Drosophilidae</taxon>
        <taxon>Drosophila</taxon>
        <taxon>Sophophora</taxon>
    </lineage>
</organism>
<dbReference type="AlphaFoldDB" id="Q95TB0"/>
<evidence type="ECO:0000313" key="1">
    <source>
        <dbReference type="EMBL" id="AAL25291.1"/>
    </source>
</evidence>
<dbReference type="EMBL" id="AY060252">
    <property type="protein sequence ID" value="AAL25291.1"/>
    <property type="molecule type" value="mRNA"/>
</dbReference>
<name>Q95TB0_DROME</name>
<protein>
    <submittedName>
        <fullName evidence="1">GH07822p</fullName>
    </submittedName>
</protein>
<reference evidence="1" key="1">
    <citation type="submission" date="2001-10" db="EMBL/GenBank/DDBJ databases">
        <authorList>
            <person name="Stapleton M."/>
            <person name="Brokstein P."/>
            <person name="Hong L."/>
            <person name="Agbayani A."/>
            <person name="Carlson J."/>
            <person name="Champe M."/>
            <person name="Chavez C."/>
            <person name="Dorsett V."/>
            <person name="Farfan D."/>
            <person name="Frise E."/>
            <person name="George R."/>
            <person name="Gonzalez M."/>
            <person name="Guarin H."/>
            <person name="Li P."/>
            <person name="Liao G."/>
            <person name="Miranda A."/>
            <person name="Mungall C.J."/>
            <person name="Nunoo J."/>
            <person name="Pacleb J."/>
            <person name="Paragas V."/>
            <person name="Park S."/>
            <person name="Phouanenavong S."/>
            <person name="Wan K."/>
            <person name="Yu C."/>
            <person name="Lewis S.E."/>
            <person name="Rubin G.M."/>
            <person name="Celniker S."/>
        </authorList>
    </citation>
    <scope>NUCLEOTIDE SEQUENCE</scope>
    <source>
        <strain evidence="1">Berkeley</strain>
    </source>
</reference>
<sequence>MMCIICPLLHRNLKSITVRRHSCIFTQFALVVPDRGPSLHCMSAESLKSNATPRSRGPNIALGNIVRVSILRALECGAKLVGAVDF</sequence>
<proteinExistence type="evidence at transcript level"/>
<accession>Q95TB0</accession>